<evidence type="ECO:0000313" key="6">
    <source>
        <dbReference type="EMBL" id="NEY18520.1"/>
    </source>
</evidence>
<protein>
    <submittedName>
        <fullName evidence="5">Heat-shock protein Hsp20</fullName>
    </submittedName>
    <submittedName>
        <fullName evidence="6">Hsp20/alpha crystallin family protein</fullName>
    </submittedName>
</protein>
<gene>
    <name evidence="6" type="ORF">G4D61_00870</name>
    <name evidence="5" type="ORF">NG54_16280</name>
</gene>
<dbReference type="PROSITE" id="PS51203">
    <property type="entry name" value="CS"/>
    <property type="match status" value="1"/>
</dbReference>
<name>A0A0A6VCT2_9BACI</name>
<comment type="caution">
    <text evidence="5">The sequence shown here is derived from an EMBL/GenBank/DDBJ whole genome shotgun (WGS) entry which is preliminary data.</text>
</comment>
<reference evidence="6 8" key="2">
    <citation type="submission" date="2020-02" db="EMBL/GenBank/DDBJ databases">
        <authorList>
            <person name="Feng H."/>
        </authorList>
    </citation>
    <scope>NUCLEOTIDE SEQUENCE [LARGE SCALE GENOMIC DNA]</scope>
    <source>
        <strain evidence="6 8">Gsoil 114</strain>
    </source>
</reference>
<accession>A0A0A6VCT2</accession>
<dbReference type="Proteomes" id="UP000030588">
    <property type="component" value="Unassembled WGS sequence"/>
</dbReference>
<evidence type="ECO:0000259" key="4">
    <source>
        <dbReference type="PROSITE" id="PS51203"/>
    </source>
</evidence>
<proteinExistence type="inferred from homology"/>
<dbReference type="InterPro" id="IPR002068">
    <property type="entry name" value="A-crystallin/Hsp20_dom"/>
</dbReference>
<dbReference type="EMBL" id="JAAIWK010000001">
    <property type="protein sequence ID" value="NEY18520.1"/>
    <property type="molecule type" value="Genomic_DNA"/>
</dbReference>
<dbReference type="OrthoDB" id="1806521at2"/>
<feature type="domain" description="CS" evidence="4">
    <location>
        <begin position="36"/>
        <end position="145"/>
    </location>
</feature>
<dbReference type="STRING" id="363870.NG54_16280"/>
<dbReference type="InterPro" id="IPR008978">
    <property type="entry name" value="HSP20-like_chaperone"/>
</dbReference>
<organism evidence="5 7">
    <name type="scientific">Heyndrickxia ginsengihumi</name>
    <dbReference type="NCBI Taxonomy" id="363870"/>
    <lineage>
        <taxon>Bacteria</taxon>
        <taxon>Bacillati</taxon>
        <taxon>Bacillota</taxon>
        <taxon>Bacilli</taxon>
        <taxon>Bacillales</taxon>
        <taxon>Bacillaceae</taxon>
        <taxon>Heyndrickxia</taxon>
    </lineage>
</organism>
<dbReference type="PROSITE" id="PS01031">
    <property type="entry name" value="SHSP"/>
    <property type="match status" value="1"/>
</dbReference>
<dbReference type="InterPro" id="IPR031107">
    <property type="entry name" value="Small_HSP"/>
</dbReference>
<evidence type="ECO:0000313" key="5">
    <source>
        <dbReference type="EMBL" id="KHD84324.1"/>
    </source>
</evidence>
<comment type="similarity">
    <text evidence="1 2">Belongs to the small heat shock protein (HSP20) family.</text>
</comment>
<evidence type="ECO:0000256" key="2">
    <source>
        <dbReference type="RuleBase" id="RU003616"/>
    </source>
</evidence>
<dbReference type="CDD" id="cd06464">
    <property type="entry name" value="ACD_sHsps-like"/>
    <property type="match status" value="1"/>
</dbReference>
<reference evidence="6 8" key="3">
    <citation type="submission" date="2020-03" db="EMBL/GenBank/DDBJ databases">
        <title>Bacillus aquiflavi sp. nov., isolated from yellow water of strong flavor Chinese baijiu in Yibin region of China.</title>
        <authorList>
            <person name="Xie J."/>
        </authorList>
    </citation>
    <scope>NUCLEOTIDE SEQUENCE [LARGE SCALE GENOMIC DNA]</scope>
    <source>
        <strain evidence="6 8">Gsoil 114</strain>
    </source>
</reference>
<evidence type="ECO:0000313" key="7">
    <source>
        <dbReference type="Proteomes" id="UP000030588"/>
    </source>
</evidence>
<dbReference type="PANTHER" id="PTHR11527">
    <property type="entry name" value="HEAT-SHOCK PROTEIN 20 FAMILY MEMBER"/>
    <property type="match status" value="1"/>
</dbReference>
<dbReference type="Pfam" id="PF00011">
    <property type="entry name" value="HSP20"/>
    <property type="match status" value="1"/>
</dbReference>
<sequence length="145" mass="16523">MSLNPYDPFRHLSNIRSDFEQFFPNFPSAFGNDFSVGGIRVDVHETANEVVATCDIPGIEKKEDIHIEIEKDTLKVSGTVNKTNETSEKNMHRQERFVGHFQRSISLPTPVASEGVKASYKNGVLEVRMPKLTHHEQKKIDIDFH</sequence>
<dbReference type="RefSeq" id="WP_025727397.1">
    <property type="nucleotide sequence ID" value="NZ_JAAIWK010000001.1"/>
</dbReference>
<evidence type="ECO:0000259" key="3">
    <source>
        <dbReference type="PROSITE" id="PS01031"/>
    </source>
</evidence>
<dbReference type="InterPro" id="IPR007052">
    <property type="entry name" value="CS_dom"/>
</dbReference>
<dbReference type="EMBL" id="JRUN01000070">
    <property type="protein sequence ID" value="KHD84324.1"/>
    <property type="molecule type" value="Genomic_DNA"/>
</dbReference>
<evidence type="ECO:0000313" key="8">
    <source>
        <dbReference type="Proteomes" id="UP000476934"/>
    </source>
</evidence>
<keyword evidence="8" id="KW-1185">Reference proteome</keyword>
<dbReference type="Gene3D" id="2.60.40.790">
    <property type="match status" value="1"/>
</dbReference>
<feature type="domain" description="SHSP" evidence="3">
    <location>
        <begin position="32"/>
        <end position="145"/>
    </location>
</feature>
<dbReference type="SUPFAM" id="SSF49764">
    <property type="entry name" value="HSP20-like chaperones"/>
    <property type="match status" value="1"/>
</dbReference>
<dbReference type="AlphaFoldDB" id="A0A0A6VCT2"/>
<reference evidence="5 7" key="1">
    <citation type="submission" date="2014-10" db="EMBL/GenBank/DDBJ databases">
        <title>Draft genome of phytase producing Bacillus ginsengihumi strain M2.11.</title>
        <authorList>
            <person name="Toymentseva A."/>
            <person name="Boulygina E.A."/>
            <person name="Kazakov S.V."/>
            <person name="Kayumov I."/>
            <person name="Suleimanova A.D."/>
            <person name="Mardanova A.M."/>
            <person name="Maria S.N."/>
            <person name="Sergey M.Y."/>
            <person name="Sharipova M.R."/>
        </authorList>
    </citation>
    <scope>NUCLEOTIDE SEQUENCE [LARGE SCALE GENOMIC DNA]</scope>
    <source>
        <strain evidence="5 7">M2.11</strain>
    </source>
</reference>
<dbReference type="Proteomes" id="UP000476934">
    <property type="component" value="Unassembled WGS sequence"/>
</dbReference>
<evidence type="ECO:0000256" key="1">
    <source>
        <dbReference type="PROSITE-ProRule" id="PRU00285"/>
    </source>
</evidence>